<dbReference type="AlphaFoldDB" id="A0A2P1PRU8"/>
<reference evidence="3 4" key="2">
    <citation type="submission" date="2018-03" db="EMBL/GenBank/DDBJ databases">
        <authorList>
            <person name="Keele B.F."/>
        </authorList>
    </citation>
    <scope>NUCLEOTIDE SEQUENCE [LARGE SCALE GENOMIC DNA]</scope>
    <source>
        <strain evidence="3 4">D13</strain>
    </source>
</reference>
<dbReference type="EMBL" id="CP027860">
    <property type="protein sequence ID" value="AVP97576.1"/>
    <property type="molecule type" value="Genomic_DNA"/>
</dbReference>
<evidence type="ECO:0000313" key="4">
    <source>
        <dbReference type="Proteomes" id="UP000241074"/>
    </source>
</evidence>
<dbReference type="InterPro" id="IPR019734">
    <property type="entry name" value="TPR_rpt"/>
</dbReference>
<dbReference type="InterPro" id="IPR026634">
    <property type="entry name" value="TPST-like"/>
</dbReference>
<dbReference type="Gene3D" id="1.25.40.10">
    <property type="entry name" value="Tetratricopeptide repeat domain"/>
    <property type="match status" value="1"/>
</dbReference>
<evidence type="ECO:0000256" key="1">
    <source>
        <dbReference type="ARBA" id="ARBA00022679"/>
    </source>
</evidence>
<dbReference type="SUPFAM" id="SSF48452">
    <property type="entry name" value="TPR-like"/>
    <property type="match status" value="1"/>
</dbReference>
<dbReference type="Gene3D" id="3.40.50.300">
    <property type="entry name" value="P-loop containing nucleotide triphosphate hydrolases"/>
    <property type="match status" value="1"/>
</dbReference>
<dbReference type="GO" id="GO:0008476">
    <property type="term" value="F:protein-tyrosine sulfotransferase activity"/>
    <property type="evidence" value="ECO:0007669"/>
    <property type="project" value="InterPro"/>
</dbReference>
<reference evidence="3 4" key="1">
    <citation type="submission" date="2018-03" db="EMBL/GenBank/DDBJ databases">
        <title>Ahniella affigens gen. nov., sp. nov., a gammaproteobacterium isolated from sandy soil near a stream.</title>
        <authorList>
            <person name="Ko Y."/>
            <person name="Kim J.-H."/>
        </authorList>
    </citation>
    <scope>NUCLEOTIDE SEQUENCE [LARGE SCALE GENOMIC DNA]</scope>
    <source>
        <strain evidence="3 4">D13</strain>
    </source>
</reference>
<dbReference type="RefSeq" id="WP_106891496.1">
    <property type="nucleotide sequence ID" value="NZ_CP027860.1"/>
</dbReference>
<dbReference type="InterPro" id="IPR027417">
    <property type="entry name" value="P-loop_NTPase"/>
</dbReference>
<accession>A0A2P1PRU8</accession>
<protein>
    <submittedName>
        <fullName evidence="3">Uncharacterized protein</fullName>
    </submittedName>
</protein>
<dbReference type="PROSITE" id="PS50005">
    <property type="entry name" value="TPR"/>
    <property type="match status" value="2"/>
</dbReference>
<evidence type="ECO:0000256" key="2">
    <source>
        <dbReference type="PROSITE-ProRule" id="PRU00339"/>
    </source>
</evidence>
<proteinExistence type="predicted"/>
<keyword evidence="1" id="KW-0808">Transferase</keyword>
<dbReference type="SUPFAM" id="SSF52540">
    <property type="entry name" value="P-loop containing nucleoside triphosphate hydrolases"/>
    <property type="match status" value="1"/>
</dbReference>
<organism evidence="3 4">
    <name type="scientific">Ahniella affigens</name>
    <dbReference type="NCBI Taxonomy" id="2021234"/>
    <lineage>
        <taxon>Bacteria</taxon>
        <taxon>Pseudomonadati</taxon>
        <taxon>Pseudomonadota</taxon>
        <taxon>Gammaproteobacteria</taxon>
        <taxon>Lysobacterales</taxon>
        <taxon>Rhodanobacteraceae</taxon>
        <taxon>Ahniella</taxon>
    </lineage>
</organism>
<dbReference type="PANTHER" id="PTHR12788:SF10">
    <property type="entry name" value="PROTEIN-TYROSINE SULFOTRANSFERASE"/>
    <property type="match status" value="1"/>
</dbReference>
<keyword evidence="4" id="KW-1185">Reference proteome</keyword>
<dbReference type="SMART" id="SM00028">
    <property type="entry name" value="TPR"/>
    <property type="match status" value="4"/>
</dbReference>
<dbReference type="Proteomes" id="UP000241074">
    <property type="component" value="Chromosome"/>
</dbReference>
<feature type="repeat" description="TPR" evidence="2">
    <location>
        <begin position="132"/>
        <end position="165"/>
    </location>
</feature>
<evidence type="ECO:0000313" key="3">
    <source>
        <dbReference type="EMBL" id="AVP97576.1"/>
    </source>
</evidence>
<gene>
    <name evidence="3" type="ORF">C7S18_10375</name>
</gene>
<name>A0A2P1PRU8_9GAMM</name>
<dbReference type="OrthoDB" id="9766687at2"/>
<feature type="repeat" description="TPR" evidence="2">
    <location>
        <begin position="64"/>
        <end position="97"/>
    </location>
</feature>
<dbReference type="Pfam" id="PF13469">
    <property type="entry name" value="Sulfotransfer_3"/>
    <property type="match status" value="1"/>
</dbReference>
<dbReference type="KEGG" id="xba:C7S18_10375"/>
<keyword evidence="2" id="KW-0802">TPR repeat</keyword>
<sequence length="499" mass="55841">MQGALARALQLKRWTEVERLVMADSESEPSERMRLLAVARLNLGRPEEAYAAIQAATEFAPQSAPIWTNRGSILRTLGRLHEAADAFERAAALDPTLAAPCFNLGKLLSSDARLRAAREPLLEATRRDPKHVEAWCALGRVEVGLGNVTAAIATFRRALALRPTTGAAWWGLANLKTVAFDRADQAQLDALWVQPNIGADDRTLIGFARAHAHLANGEDATGWRALLDANALKRSHLQWDLQRHRNWVDDVIRLWQQPRQPAGDPARGSNVIFILGLPRSGSTLLEQVLAAHSLVSAASELPDLQQVLRSHSPKLDARELAACSTEDFAALGTQYLQRTERWRAERPWMVDKMPANFLHIGAIRLMLPGAHIIDMRRDLRDCAYSCFLQHFAHTAPWSNDLAELKAWCADYERLMQHWLAFDGDAVIRVHYEALVASPEHVTTSLLEAIGLPWEPGCCQPHEVNREVRTASAAQVREPMDQRGRGRWRRFESVFSDWPS</sequence>
<dbReference type="InterPro" id="IPR011990">
    <property type="entry name" value="TPR-like_helical_dom_sf"/>
</dbReference>
<dbReference type="Pfam" id="PF13432">
    <property type="entry name" value="TPR_16"/>
    <property type="match status" value="2"/>
</dbReference>
<dbReference type="PANTHER" id="PTHR12788">
    <property type="entry name" value="PROTEIN-TYROSINE SULFOTRANSFERASE 2"/>
    <property type="match status" value="1"/>
</dbReference>